<name>A0A1H8LU49_9RHOB</name>
<feature type="transmembrane region" description="Helical" evidence="1">
    <location>
        <begin position="12"/>
        <end position="33"/>
    </location>
</feature>
<organism evidence="2 3">
    <name type="scientific">Salinihabitans flavidus</name>
    <dbReference type="NCBI Taxonomy" id="569882"/>
    <lineage>
        <taxon>Bacteria</taxon>
        <taxon>Pseudomonadati</taxon>
        <taxon>Pseudomonadota</taxon>
        <taxon>Alphaproteobacteria</taxon>
        <taxon>Rhodobacterales</taxon>
        <taxon>Roseobacteraceae</taxon>
        <taxon>Salinihabitans</taxon>
    </lineage>
</organism>
<keyword evidence="3" id="KW-1185">Reference proteome</keyword>
<sequence>MKETGLTYSRVIAWLKILLPIAALTLLSTLFLFSRNVDPTASIPFTEFDLEERAREQRVTSPYFSGRSRDGHLISLSADSARPDPDQSGVTLAEKVETHIEFADGAEIGFFADTGRMDSQGQGQILTLSGAVRIESSTGYVIKTDQLITDLQKAEAISEGEITGTGPAGRFTAGRAELTQDAETNEMYLVFTNGVKLIYTPEKK</sequence>
<dbReference type="EMBL" id="FODS01000001">
    <property type="protein sequence ID" value="SEO08396.1"/>
    <property type="molecule type" value="Genomic_DNA"/>
</dbReference>
<dbReference type="AlphaFoldDB" id="A0A1H8LU49"/>
<evidence type="ECO:0000313" key="2">
    <source>
        <dbReference type="EMBL" id="SEO08396.1"/>
    </source>
</evidence>
<evidence type="ECO:0000256" key="1">
    <source>
        <dbReference type="SAM" id="Phobius"/>
    </source>
</evidence>
<protein>
    <submittedName>
        <fullName evidence="2">Lipopolysaccharide export system protein LptC</fullName>
    </submittedName>
</protein>
<keyword evidence="1" id="KW-0812">Transmembrane</keyword>
<keyword evidence="1" id="KW-1133">Transmembrane helix</keyword>
<proteinExistence type="predicted"/>
<keyword evidence="1" id="KW-0472">Membrane</keyword>
<accession>A0A1H8LU49</accession>
<gene>
    <name evidence="2" type="ORF">SAMN04490248_101287</name>
</gene>
<dbReference type="STRING" id="569882.SAMN04490248_101287"/>
<dbReference type="Gene3D" id="2.60.450.10">
    <property type="entry name" value="Lipopolysaccharide (LPS) transport protein A like domain"/>
    <property type="match status" value="1"/>
</dbReference>
<dbReference type="Proteomes" id="UP000198893">
    <property type="component" value="Unassembled WGS sequence"/>
</dbReference>
<dbReference type="RefSeq" id="WP_175483131.1">
    <property type="nucleotide sequence ID" value="NZ_FODS01000001.1"/>
</dbReference>
<reference evidence="2 3" key="1">
    <citation type="submission" date="2016-10" db="EMBL/GenBank/DDBJ databases">
        <authorList>
            <person name="de Groot N.N."/>
        </authorList>
    </citation>
    <scope>NUCLEOTIDE SEQUENCE [LARGE SCALE GENOMIC DNA]</scope>
    <source>
        <strain evidence="2 3">DSM 27842</strain>
    </source>
</reference>
<evidence type="ECO:0000313" key="3">
    <source>
        <dbReference type="Proteomes" id="UP000198893"/>
    </source>
</evidence>